<protein>
    <submittedName>
        <fullName evidence="2">Uncharacterized protein</fullName>
    </submittedName>
</protein>
<accession>M8A3D6</accession>
<evidence type="ECO:0000313" key="2">
    <source>
        <dbReference type="EMBL" id="EMS66887.1"/>
    </source>
</evidence>
<evidence type="ECO:0000256" key="1">
    <source>
        <dbReference type="SAM" id="MobiDB-lite"/>
    </source>
</evidence>
<gene>
    <name evidence="2" type="ORF">TRIUR3_22703</name>
</gene>
<name>M8A3D6_TRIUA</name>
<dbReference type="EMBL" id="KD026049">
    <property type="protein sequence ID" value="EMS66887.1"/>
    <property type="molecule type" value="Genomic_DNA"/>
</dbReference>
<dbReference type="AlphaFoldDB" id="M8A3D6"/>
<dbReference type="PANTHER" id="PTHR33257:SF33">
    <property type="entry name" value="NON-SPECIFIC SERINE_THREONINE PROTEIN KINASE"/>
    <property type="match status" value="1"/>
</dbReference>
<dbReference type="PANTHER" id="PTHR33257">
    <property type="entry name" value="OS05G0165500 PROTEIN"/>
    <property type="match status" value="1"/>
</dbReference>
<feature type="region of interest" description="Disordered" evidence="1">
    <location>
        <begin position="39"/>
        <end position="84"/>
    </location>
</feature>
<sequence length="134" mass="14353">MTSSLAQGSSRGSVAAAGASFRVYYSLGAGTVPFVWETKPGTPKRPIDHVAGTDDALPPITPPPLYQSKTMRRCTSTRRSSSCWPPRMTSWLNIRTRRRRPIATPGFHQTAASMINGYGSGVPSLGASEPGMDN</sequence>
<dbReference type="STRING" id="4572.M8A3D6"/>
<proteinExistence type="predicted"/>
<dbReference type="OMA" id="SKTMRRC"/>
<organism evidence="2">
    <name type="scientific">Triticum urartu</name>
    <name type="common">Red wild einkorn</name>
    <name type="synonym">Crithodium urartu</name>
    <dbReference type="NCBI Taxonomy" id="4572"/>
    <lineage>
        <taxon>Eukaryota</taxon>
        <taxon>Viridiplantae</taxon>
        <taxon>Streptophyta</taxon>
        <taxon>Embryophyta</taxon>
        <taxon>Tracheophyta</taxon>
        <taxon>Spermatophyta</taxon>
        <taxon>Magnoliopsida</taxon>
        <taxon>Liliopsida</taxon>
        <taxon>Poales</taxon>
        <taxon>Poaceae</taxon>
        <taxon>BOP clade</taxon>
        <taxon>Pooideae</taxon>
        <taxon>Triticodae</taxon>
        <taxon>Triticeae</taxon>
        <taxon>Triticinae</taxon>
        <taxon>Triticum</taxon>
    </lineage>
</organism>
<reference evidence="2" key="1">
    <citation type="journal article" date="2013" name="Nature">
        <title>Draft genome of the wheat A-genome progenitor Triticum urartu.</title>
        <authorList>
            <person name="Ling H.Q."/>
            <person name="Zhao S."/>
            <person name="Liu D."/>
            <person name="Wang J."/>
            <person name="Sun H."/>
            <person name="Zhang C."/>
            <person name="Fan H."/>
            <person name="Li D."/>
            <person name="Dong L."/>
            <person name="Tao Y."/>
            <person name="Gao C."/>
            <person name="Wu H."/>
            <person name="Li Y."/>
            <person name="Cui Y."/>
            <person name="Guo X."/>
            <person name="Zheng S."/>
            <person name="Wang B."/>
            <person name="Yu K."/>
            <person name="Liang Q."/>
            <person name="Yang W."/>
            <person name="Lou X."/>
            <person name="Chen J."/>
            <person name="Feng M."/>
            <person name="Jian J."/>
            <person name="Zhang X."/>
            <person name="Luo G."/>
            <person name="Jiang Y."/>
            <person name="Liu J."/>
            <person name="Wang Z."/>
            <person name="Sha Y."/>
            <person name="Zhang B."/>
            <person name="Wu H."/>
            <person name="Tang D."/>
            <person name="Shen Q."/>
            <person name="Xue P."/>
            <person name="Zou S."/>
            <person name="Wang X."/>
            <person name="Liu X."/>
            <person name="Wang F."/>
            <person name="Yang Y."/>
            <person name="An X."/>
            <person name="Dong Z."/>
            <person name="Zhang K."/>
            <person name="Zhang X."/>
            <person name="Luo M.C."/>
            <person name="Dvorak J."/>
            <person name="Tong Y."/>
            <person name="Wang J."/>
            <person name="Yang H."/>
            <person name="Li Z."/>
            <person name="Wang D."/>
            <person name="Zhang A."/>
            <person name="Wang J."/>
        </authorList>
    </citation>
    <scope>NUCLEOTIDE SEQUENCE</scope>
</reference>
<dbReference type="eggNOG" id="ENOG502R3N5">
    <property type="taxonomic scope" value="Eukaryota"/>
</dbReference>